<organism evidence="4 5">
    <name type="scientific">Marinilabilia salmonicolor</name>
    <dbReference type="NCBI Taxonomy" id="989"/>
    <lineage>
        <taxon>Bacteria</taxon>
        <taxon>Pseudomonadati</taxon>
        <taxon>Bacteroidota</taxon>
        <taxon>Bacteroidia</taxon>
        <taxon>Marinilabiliales</taxon>
        <taxon>Marinilabiliaceae</taxon>
        <taxon>Marinilabilia</taxon>
    </lineage>
</organism>
<accession>A0A368V0D3</accession>
<dbReference type="GO" id="GO:0000156">
    <property type="term" value="F:phosphorelay response regulator activity"/>
    <property type="evidence" value="ECO:0007669"/>
    <property type="project" value="InterPro"/>
</dbReference>
<evidence type="ECO:0000259" key="3">
    <source>
        <dbReference type="PROSITE" id="PS50930"/>
    </source>
</evidence>
<protein>
    <submittedName>
        <fullName evidence="4">LytTR family two component transcriptional regulator</fullName>
    </submittedName>
</protein>
<dbReference type="RefSeq" id="WP_114437023.1">
    <property type="nucleotide sequence ID" value="NZ_QPIZ01000011.1"/>
</dbReference>
<dbReference type="SUPFAM" id="SSF52172">
    <property type="entry name" value="CheY-like"/>
    <property type="match status" value="1"/>
</dbReference>
<dbReference type="FunFam" id="3.40.50.2300:FF:000361">
    <property type="entry name" value="Two-component system response regulator"/>
    <property type="match status" value="1"/>
</dbReference>
<evidence type="ECO:0000313" key="4">
    <source>
        <dbReference type="EMBL" id="RCW34519.1"/>
    </source>
</evidence>
<dbReference type="PROSITE" id="PS50110">
    <property type="entry name" value="RESPONSE_REGULATORY"/>
    <property type="match status" value="1"/>
</dbReference>
<feature type="domain" description="Response regulatory" evidence="2">
    <location>
        <begin position="2"/>
        <end position="115"/>
    </location>
</feature>
<evidence type="ECO:0000256" key="1">
    <source>
        <dbReference type="PROSITE-ProRule" id="PRU00169"/>
    </source>
</evidence>
<dbReference type="Gene3D" id="2.40.50.1020">
    <property type="entry name" value="LytTr DNA-binding domain"/>
    <property type="match status" value="1"/>
</dbReference>
<dbReference type="PANTHER" id="PTHR37299:SF1">
    <property type="entry name" value="STAGE 0 SPORULATION PROTEIN A HOMOLOG"/>
    <property type="match status" value="1"/>
</dbReference>
<feature type="modified residue" description="4-aspartylphosphate" evidence="1">
    <location>
        <position position="55"/>
    </location>
</feature>
<dbReference type="SMART" id="SM00850">
    <property type="entry name" value="LytTR"/>
    <property type="match status" value="1"/>
</dbReference>
<dbReference type="PROSITE" id="PS50930">
    <property type="entry name" value="HTH_LYTTR"/>
    <property type="match status" value="1"/>
</dbReference>
<dbReference type="SMART" id="SM00448">
    <property type="entry name" value="REC"/>
    <property type="match status" value="1"/>
</dbReference>
<dbReference type="Pfam" id="PF04397">
    <property type="entry name" value="LytTR"/>
    <property type="match status" value="1"/>
</dbReference>
<sequence length="256" mass="29725">MRILIVEDEFPTRRLLKDSVKKIRPEWEIIGESDSVEGTIEFLQKNPQPDLIFMDIQLSDGSSFEIFEKTEVTGMIIFTTAYDEYAIQAFKVNSIDYLLKPINQKKLTDAIEKYERLFQDKEIPSNAGFDYGSLSKLLASQSSTYRSRLLTNLADGFQKVDTEKVAWLVSANKITTAVTFDSHHHIVDFTLDKLEKELDPTMFFRANRQYIVNIDAIHKVENWFNGKLIVKTKPDAQDRIVVSRERARSFKEWINQ</sequence>
<dbReference type="Gene3D" id="3.40.50.2300">
    <property type="match status" value="1"/>
</dbReference>
<dbReference type="InterPro" id="IPR046947">
    <property type="entry name" value="LytR-like"/>
</dbReference>
<dbReference type="Pfam" id="PF00072">
    <property type="entry name" value="Response_reg"/>
    <property type="match status" value="1"/>
</dbReference>
<evidence type="ECO:0000259" key="2">
    <source>
        <dbReference type="PROSITE" id="PS50110"/>
    </source>
</evidence>
<evidence type="ECO:0000313" key="5">
    <source>
        <dbReference type="Proteomes" id="UP000252733"/>
    </source>
</evidence>
<dbReference type="Proteomes" id="UP000252733">
    <property type="component" value="Unassembled WGS sequence"/>
</dbReference>
<dbReference type="InterPro" id="IPR001789">
    <property type="entry name" value="Sig_transdc_resp-reg_receiver"/>
</dbReference>
<feature type="domain" description="HTH LytTR-type" evidence="3">
    <location>
        <begin position="159"/>
        <end position="256"/>
    </location>
</feature>
<name>A0A368V0D3_9BACT</name>
<keyword evidence="5" id="KW-1185">Reference proteome</keyword>
<comment type="caution">
    <text evidence="4">The sequence shown here is derived from an EMBL/GenBank/DDBJ whole genome shotgun (WGS) entry which is preliminary data.</text>
</comment>
<gene>
    <name evidence="4" type="ORF">DFO77_11120</name>
</gene>
<dbReference type="GO" id="GO:0003677">
    <property type="term" value="F:DNA binding"/>
    <property type="evidence" value="ECO:0007669"/>
    <property type="project" value="InterPro"/>
</dbReference>
<dbReference type="AlphaFoldDB" id="A0A368V0D3"/>
<reference evidence="4 5" key="1">
    <citation type="submission" date="2018-07" db="EMBL/GenBank/DDBJ databases">
        <title>Freshwater and sediment microbial communities from various areas in North America, analyzing microbe dynamics in response to fracking.</title>
        <authorList>
            <person name="Lamendella R."/>
        </authorList>
    </citation>
    <scope>NUCLEOTIDE SEQUENCE [LARGE SCALE GENOMIC DNA]</scope>
    <source>
        <strain evidence="4 5">160A</strain>
    </source>
</reference>
<keyword evidence="1" id="KW-0597">Phosphoprotein</keyword>
<dbReference type="InterPro" id="IPR007492">
    <property type="entry name" value="LytTR_DNA-bd_dom"/>
</dbReference>
<dbReference type="PANTHER" id="PTHR37299">
    <property type="entry name" value="TRANSCRIPTIONAL REGULATOR-RELATED"/>
    <property type="match status" value="1"/>
</dbReference>
<dbReference type="EMBL" id="QPIZ01000011">
    <property type="protein sequence ID" value="RCW34519.1"/>
    <property type="molecule type" value="Genomic_DNA"/>
</dbReference>
<proteinExistence type="predicted"/>
<dbReference type="InterPro" id="IPR011006">
    <property type="entry name" value="CheY-like_superfamily"/>
</dbReference>